<reference evidence="1 2" key="1">
    <citation type="submission" date="2012-06" db="EMBL/GenBank/DDBJ databases">
        <title>Finished chromosome of genome of Cylindrospermum stagnale PCC 7417.</title>
        <authorList>
            <consortium name="US DOE Joint Genome Institute"/>
            <person name="Gugger M."/>
            <person name="Coursin T."/>
            <person name="Rippka R."/>
            <person name="Tandeau De Marsac N."/>
            <person name="Huntemann M."/>
            <person name="Wei C.-L."/>
            <person name="Han J."/>
            <person name="Detter J.C."/>
            <person name="Han C."/>
            <person name="Tapia R."/>
            <person name="Chen A."/>
            <person name="Kyrpides N."/>
            <person name="Mavromatis K."/>
            <person name="Markowitz V."/>
            <person name="Szeto E."/>
            <person name="Ivanova N."/>
            <person name="Pagani I."/>
            <person name="Pati A."/>
            <person name="Goodwin L."/>
            <person name="Nordberg H.P."/>
            <person name="Cantor M.N."/>
            <person name="Hua S.X."/>
            <person name="Woyke T."/>
            <person name="Kerfeld C.A."/>
        </authorList>
    </citation>
    <scope>NUCLEOTIDE SEQUENCE [LARGE SCALE GENOMIC DNA]</scope>
    <source>
        <strain evidence="1 2">PCC 7417</strain>
    </source>
</reference>
<name>K9X5B2_9NOST</name>
<accession>K9X5B2</accession>
<dbReference type="EMBL" id="CP003642">
    <property type="protein sequence ID" value="AFZ27648.1"/>
    <property type="molecule type" value="Genomic_DNA"/>
</dbReference>
<sequence length="167" mass="19729">METQSYLIAELPLKPDEIDKKPLLLKYTPTSELGIFYYGEQPLQLSYTTNKHSYYQDLSRTKIQPTKYQIPCSTWIACFSDWQIEEDNLYCRSGKLDHESETERKCKYFSGFKFDDVTGVWRCTWETDEREMVFNSTFEYSDKIELVLNLLDAVGSYNEYRYADASS</sequence>
<dbReference type="KEGG" id="csg:Cylst_5648"/>
<dbReference type="HOGENOM" id="CLU_1591794_0_0_3"/>
<keyword evidence="2" id="KW-1185">Reference proteome</keyword>
<dbReference type="STRING" id="56107.Cylst_5648"/>
<organism evidence="1 2">
    <name type="scientific">Cylindrospermum stagnale PCC 7417</name>
    <dbReference type="NCBI Taxonomy" id="56107"/>
    <lineage>
        <taxon>Bacteria</taxon>
        <taxon>Bacillati</taxon>
        <taxon>Cyanobacteriota</taxon>
        <taxon>Cyanophyceae</taxon>
        <taxon>Nostocales</taxon>
        <taxon>Nostocaceae</taxon>
        <taxon>Cylindrospermum</taxon>
    </lineage>
</organism>
<evidence type="ECO:0000313" key="1">
    <source>
        <dbReference type="EMBL" id="AFZ27648.1"/>
    </source>
</evidence>
<proteinExistence type="predicted"/>
<dbReference type="RefSeq" id="WP_015210882.1">
    <property type="nucleotide sequence ID" value="NC_019757.1"/>
</dbReference>
<protein>
    <submittedName>
        <fullName evidence="1">Uncharacterized protein</fullName>
    </submittedName>
</protein>
<dbReference type="Proteomes" id="UP000010475">
    <property type="component" value="Chromosome"/>
</dbReference>
<dbReference type="AlphaFoldDB" id="K9X5B2"/>
<gene>
    <name evidence="1" type="ORF">Cylst_5648</name>
</gene>
<evidence type="ECO:0000313" key="2">
    <source>
        <dbReference type="Proteomes" id="UP000010475"/>
    </source>
</evidence>